<keyword evidence="2" id="KW-1185">Reference proteome</keyword>
<dbReference type="SUPFAM" id="SSF52467">
    <property type="entry name" value="DHS-like NAD/FAD-binding domain"/>
    <property type="match status" value="1"/>
</dbReference>
<dbReference type="EMBL" id="CP017755">
    <property type="protein sequence ID" value="AOZ08648.1"/>
    <property type="molecule type" value="Genomic_DNA"/>
</dbReference>
<protein>
    <recommendedName>
        <fullName evidence="3">SIR2-like domain-containing protein</fullName>
    </recommendedName>
</protein>
<reference evidence="1 2" key="1">
    <citation type="submission" date="2016-10" db="EMBL/GenBank/DDBJ databases">
        <title>Complete genome sequences of three Cupriavidus strains isolated from various Malaysian environments.</title>
        <authorList>
            <person name="Abdullah A.A.-A."/>
            <person name="Shafie N.A.H."/>
            <person name="Lau N.S."/>
        </authorList>
    </citation>
    <scope>NUCLEOTIDE SEQUENCE [LARGE SCALE GENOMIC DNA]</scope>
    <source>
        <strain evidence="1 2">USMAA1020</strain>
    </source>
</reference>
<accession>A0ABM6FAC4</accession>
<name>A0ABM6FAC4_9BURK</name>
<gene>
    <name evidence="1" type="ORF">BKK80_22200</name>
</gene>
<organism evidence="1 2">
    <name type="scientific">Cupriavidus malaysiensis</name>
    <dbReference type="NCBI Taxonomy" id="367825"/>
    <lineage>
        <taxon>Bacteria</taxon>
        <taxon>Pseudomonadati</taxon>
        <taxon>Pseudomonadota</taxon>
        <taxon>Betaproteobacteria</taxon>
        <taxon>Burkholderiales</taxon>
        <taxon>Burkholderiaceae</taxon>
        <taxon>Cupriavidus</taxon>
    </lineage>
</organism>
<dbReference type="Gene3D" id="3.40.50.1220">
    <property type="entry name" value="TPP-binding domain"/>
    <property type="match status" value="1"/>
</dbReference>
<evidence type="ECO:0000313" key="2">
    <source>
        <dbReference type="Proteomes" id="UP000177515"/>
    </source>
</evidence>
<sequence length="294" mass="33402">MVIFNNDLLRDLAEQRVVLFLGAGVSASSAIDGSPAFKGWPEFLKDAAKSRQEHLRDQVIDLVKSKDYLLACQLLQDDYEDEWQELITEEYGKAAEPSRLHKSLISLKQRLLITTNFDKLLETAWAQCVPTGNRSFKVISQIEESVFRCLKDHDTPYLIKLHGSVDNTSSLIFSRSEYIRLAFGNNRYATFLDAILLNYTILFVGFSMDDPAISSLMEMYALNYPGARPHYIFAPEGGRENIAEINKKLRKLSMIKYDASENHTKLPVLIDQLARSANEKRREIIAANVAALDY</sequence>
<evidence type="ECO:0000313" key="1">
    <source>
        <dbReference type="EMBL" id="AOZ08648.1"/>
    </source>
</evidence>
<evidence type="ECO:0008006" key="3">
    <source>
        <dbReference type="Google" id="ProtNLM"/>
    </source>
</evidence>
<dbReference type="InterPro" id="IPR029035">
    <property type="entry name" value="DHS-like_NAD/FAD-binding_dom"/>
</dbReference>
<dbReference type="Proteomes" id="UP000177515">
    <property type="component" value="Chromosome 2"/>
</dbReference>
<proteinExistence type="predicted"/>
<dbReference type="Pfam" id="PF13289">
    <property type="entry name" value="SIR2_2"/>
    <property type="match status" value="1"/>
</dbReference>